<sequence>MICPHCNAEIPDDSIFCSSCGKRIESSPAEVIPSDTIVCPNCGAYNSTDSNFCSNCRTPLSQTALTNMKEQSELQLQQAQIKMQAMALKAQQEQLQLQQQQYSSMARCPRCGSTSLSGNKKGFGIGKAVVGAALVGPLGLVAGNIGAKKVQVTCLKCGKKFKM</sequence>
<feature type="coiled-coil region" evidence="1">
    <location>
        <begin position="69"/>
        <end position="96"/>
    </location>
</feature>
<keyword evidence="4" id="KW-1185">Reference proteome</keyword>
<proteinExistence type="predicted"/>
<name>A0ABV1D905_9FIRM</name>
<feature type="domain" description="DZANK-type" evidence="2">
    <location>
        <begin position="3"/>
        <end position="56"/>
    </location>
</feature>
<evidence type="ECO:0000313" key="3">
    <source>
        <dbReference type="EMBL" id="MEQ2426865.1"/>
    </source>
</evidence>
<dbReference type="RefSeq" id="WP_025483667.1">
    <property type="nucleotide sequence ID" value="NZ_JBBMFM010000077.1"/>
</dbReference>
<gene>
    <name evidence="3" type="ORF">WMQ36_17985</name>
</gene>
<evidence type="ECO:0000256" key="1">
    <source>
        <dbReference type="SAM" id="Coils"/>
    </source>
</evidence>
<dbReference type="InterPro" id="IPR025874">
    <property type="entry name" value="DZR"/>
</dbReference>
<evidence type="ECO:0000313" key="4">
    <source>
        <dbReference type="Proteomes" id="UP001454086"/>
    </source>
</evidence>
<dbReference type="EMBL" id="JBBMFM010000077">
    <property type="protein sequence ID" value="MEQ2426865.1"/>
    <property type="molecule type" value="Genomic_DNA"/>
</dbReference>
<dbReference type="Pfam" id="PF12773">
    <property type="entry name" value="DZR"/>
    <property type="match status" value="1"/>
</dbReference>
<comment type="caution">
    <text evidence="3">The sequence shown here is derived from an EMBL/GenBank/DDBJ whole genome shotgun (WGS) entry which is preliminary data.</text>
</comment>
<reference evidence="3 4" key="1">
    <citation type="submission" date="2024-03" db="EMBL/GenBank/DDBJ databases">
        <title>Human intestinal bacterial collection.</title>
        <authorList>
            <person name="Pauvert C."/>
            <person name="Hitch T.C.A."/>
            <person name="Clavel T."/>
        </authorList>
    </citation>
    <scope>NUCLEOTIDE SEQUENCE [LARGE SCALE GENOMIC DNA]</scope>
    <source>
        <strain evidence="3 4">CLA-SR-H021</strain>
    </source>
</reference>
<protein>
    <submittedName>
        <fullName evidence="3">Zinc ribbon domain-containing protein</fullName>
    </submittedName>
</protein>
<organism evidence="3 4">
    <name type="scientific">Enterocloster hominis</name>
    <name type="common">ex Hitch et al. 2024</name>
    <dbReference type="NCBI Taxonomy" id="1917870"/>
    <lineage>
        <taxon>Bacteria</taxon>
        <taxon>Bacillati</taxon>
        <taxon>Bacillota</taxon>
        <taxon>Clostridia</taxon>
        <taxon>Lachnospirales</taxon>
        <taxon>Lachnospiraceae</taxon>
        <taxon>Enterocloster</taxon>
    </lineage>
</organism>
<evidence type="ECO:0000259" key="2">
    <source>
        <dbReference type="Pfam" id="PF12773"/>
    </source>
</evidence>
<dbReference type="Proteomes" id="UP001454086">
    <property type="component" value="Unassembled WGS sequence"/>
</dbReference>
<keyword evidence="1" id="KW-0175">Coiled coil</keyword>
<accession>A0ABV1D905</accession>